<dbReference type="Proteomes" id="UP000255277">
    <property type="component" value="Unassembled WGS sequence"/>
</dbReference>
<keyword evidence="1" id="KW-0547">Nucleotide-binding</keyword>
<evidence type="ECO:0000256" key="2">
    <source>
        <dbReference type="ARBA" id="ARBA00022801"/>
    </source>
</evidence>
<evidence type="ECO:0000256" key="3">
    <source>
        <dbReference type="ARBA" id="ARBA00022840"/>
    </source>
</evidence>
<dbReference type="InterPro" id="IPR003778">
    <property type="entry name" value="CT_A_B"/>
</dbReference>
<evidence type="ECO:0000313" key="5">
    <source>
        <dbReference type="EMBL" id="SUM33351.1"/>
    </source>
</evidence>
<sequence>MPNDGNPIILLNDKQTVGGYTKIATVCAMDLQVLAQKQPGSEIQFEWISVEQATEQLKEKEHKFLQELTNIEQKPIYDLKQLRPTASRIKNLLKGE</sequence>
<dbReference type="EMBL" id="UHDK01000001">
    <property type="protein sequence ID" value="SUM33351.1"/>
    <property type="molecule type" value="Genomic_DNA"/>
</dbReference>
<accession>A0A380FIS2</accession>
<dbReference type="AlphaFoldDB" id="A0A380FIS2"/>
<dbReference type="Pfam" id="PF02626">
    <property type="entry name" value="CT_A_B"/>
    <property type="match status" value="1"/>
</dbReference>
<evidence type="ECO:0000313" key="6">
    <source>
        <dbReference type="Proteomes" id="UP000255277"/>
    </source>
</evidence>
<dbReference type="InterPro" id="IPR052708">
    <property type="entry name" value="PxpC"/>
</dbReference>
<protein>
    <submittedName>
        <fullName evidence="5">Allophanate hydrolase subunit 2</fullName>
    </submittedName>
</protein>
<dbReference type="PANTHER" id="PTHR43309:SF5">
    <property type="entry name" value="5-OXOPROLINASE SUBUNIT C"/>
    <property type="match status" value="1"/>
</dbReference>
<feature type="domain" description="Carboxyltransferase" evidence="4">
    <location>
        <begin position="1"/>
        <end position="47"/>
    </location>
</feature>
<dbReference type="Gene3D" id="2.40.100.10">
    <property type="entry name" value="Cyclophilin-like"/>
    <property type="match status" value="1"/>
</dbReference>
<dbReference type="InterPro" id="IPR029000">
    <property type="entry name" value="Cyclophilin-like_dom_sf"/>
</dbReference>
<organism evidence="5 6">
    <name type="scientific">Staphylococcus gallinarum</name>
    <dbReference type="NCBI Taxonomy" id="1293"/>
    <lineage>
        <taxon>Bacteria</taxon>
        <taxon>Bacillati</taxon>
        <taxon>Bacillota</taxon>
        <taxon>Bacilli</taxon>
        <taxon>Bacillales</taxon>
        <taxon>Staphylococcaceae</taxon>
        <taxon>Staphylococcus</taxon>
    </lineage>
</organism>
<reference evidence="5 6" key="1">
    <citation type="submission" date="2018-06" db="EMBL/GenBank/DDBJ databases">
        <authorList>
            <consortium name="Pathogen Informatics"/>
            <person name="Doyle S."/>
        </authorList>
    </citation>
    <scope>NUCLEOTIDE SEQUENCE [LARGE SCALE GENOMIC DNA]</scope>
    <source>
        <strain evidence="5 6">NCTC12195</strain>
    </source>
</reference>
<keyword evidence="2 5" id="KW-0378">Hydrolase</keyword>
<keyword evidence="3" id="KW-0067">ATP-binding</keyword>
<dbReference type="GO" id="GO:0016787">
    <property type="term" value="F:hydrolase activity"/>
    <property type="evidence" value="ECO:0007669"/>
    <property type="project" value="UniProtKB-KW"/>
</dbReference>
<evidence type="ECO:0000259" key="4">
    <source>
        <dbReference type="Pfam" id="PF02626"/>
    </source>
</evidence>
<name>A0A380FIS2_STAGA</name>
<evidence type="ECO:0000256" key="1">
    <source>
        <dbReference type="ARBA" id="ARBA00022741"/>
    </source>
</evidence>
<dbReference type="PANTHER" id="PTHR43309">
    <property type="entry name" value="5-OXOPROLINASE SUBUNIT C"/>
    <property type="match status" value="1"/>
</dbReference>
<dbReference type="GO" id="GO:0005524">
    <property type="term" value="F:ATP binding"/>
    <property type="evidence" value="ECO:0007669"/>
    <property type="project" value="UniProtKB-KW"/>
</dbReference>
<proteinExistence type="predicted"/>
<gene>
    <name evidence="5" type="ORF">NCTC12195_02808</name>
</gene>